<protein>
    <recommendedName>
        <fullName evidence="3">LemA protein</fullName>
    </recommendedName>
</protein>
<accession>A0ABS3WIK0</accession>
<evidence type="ECO:0000313" key="1">
    <source>
        <dbReference type="EMBL" id="MBO7747955.1"/>
    </source>
</evidence>
<evidence type="ECO:0000313" key="2">
    <source>
        <dbReference type="Proteomes" id="UP000670947"/>
    </source>
</evidence>
<dbReference type="RefSeq" id="WP_208850566.1">
    <property type="nucleotide sequence ID" value="NZ_JAGGDJ010000043.1"/>
</dbReference>
<comment type="caution">
    <text evidence="1">The sequence shown here is derived from an EMBL/GenBank/DDBJ whole genome shotgun (WGS) entry which is preliminary data.</text>
</comment>
<dbReference type="EMBL" id="JAGGDJ010000043">
    <property type="protein sequence ID" value="MBO7747955.1"/>
    <property type="molecule type" value="Genomic_DNA"/>
</dbReference>
<name>A0ABS3WIK0_9BACL</name>
<proteinExistence type="predicted"/>
<dbReference type="PROSITE" id="PS51257">
    <property type="entry name" value="PROKAR_LIPOPROTEIN"/>
    <property type="match status" value="1"/>
</dbReference>
<gene>
    <name evidence="1" type="ORF">I8J29_27560</name>
</gene>
<dbReference type="Proteomes" id="UP000670947">
    <property type="component" value="Unassembled WGS sequence"/>
</dbReference>
<reference evidence="1 2" key="1">
    <citation type="submission" date="2021-03" db="EMBL/GenBank/DDBJ databases">
        <title>Paenibacillus artemisicola MWE-103 whole genome sequence.</title>
        <authorList>
            <person name="Ham Y.J."/>
        </authorList>
    </citation>
    <scope>NUCLEOTIDE SEQUENCE [LARGE SCALE GENOMIC DNA]</scope>
    <source>
        <strain evidence="1 2">MWE-103</strain>
    </source>
</reference>
<evidence type="ECO:0008006" key="3">
    <source>
        <dbReference type="Google" id="ProtNLM"/>
    </source>
</evidence>
<organism evidence="1 2">
    <name type="scientific">Paenibacillus artemisiicola</name>
    <dbReference type="NCBI Taxonomy" id="1172618"/>
    <lineage>
        <taxon>Bacteria</taxon>
        <taxon>Bacillati</taxon>
        <taxon>Bacillota</taxon>
        <taxon>Bacilli</taxon>
        <taxon>Bacillales</taxon>
        <taxon>Paenibacillaceae</taxon>
        <taxon>Paenibacillus</taxon>
    </lineage>
</organism>
<keyword evidence="2" id="KW-1185">Reference proteome</keyword>
<sequence>MKRKLIYIAVPIAAFAALALGCLNYNAERDAGMRDKIGFALAAAMNAAQPDPEMPRTQVLGDAKNAAHYVAKVQERPDLIEQRLLKAANGNPELPPVKLTSMGIFSDYASARVTVHAVYAGAFGMKRSRAFDYTLRLAAYKHATGEEAYPRSGG</sequence>